<evidence type="ECO:0000256" key="3">
    <source>
        <dbReference type="ARBA" id="ARBA00022989"/>
    </source>
</evidence>
<dbReference type="EMBL" id="CP112998">
    <property type="protein sequence ID" value="WAC12279.1"/>
    <property type="molecule type" value="Genomic_DNA"/>
</dbReference>
<feature type="transmembrane region" description="Helical" evidence="5">
    <location>
        <begin position="162"/>
        <end position="181"/>
    </location>
</feature>
<keyword evidence="3 5" id="KW-1133">Transmembrane helix</keyword>
<dbReference type="InterPro" id="IPR006685">
    <property type="entry name" value="MscS_channel_2nd"/>
</dbReference>
<sequence length="360" mass="40892">MDQFLEVLDYKNAPWLIILLAGTIGLIMSGIFISAIKVTASKKQWRAVRAIRENLSSVLYFFGPLVFITAVVKTFSLSHPHYEWLFAISKTCLIAVTTWLITRIVIIVEKILIDKLDFDTPDNNQARRMFTKIKFVKRIVIILIITIGLSILLLSFDSVRQYGVGILTSAGIFSVIIGFAAQKSLANLMAGIQIAFTQPIKIDDVVIVEGEWGRIEEINLTYVVVNIWDLRRIVLPITYFIETPFQNWTRNESALIGTAFFQLNYLTPIPKLREKLKEILDQTPLWDGRSWALQVTDTQGQLMVVRALMSARNSSDTFDLRCIVREKLIEFIVQEYPDALPSTRIEDFKSGPAGFPGTRV</sequence>
<feature type="domain" description="Mechanosensitive ion channel MscS" evidence="6">
    <location>
        <begin position="184"/>
        <end position="250"/>
    </location>
</feature>
<evidence type="ECO:0000313" key="7">
    <source>
        <dbReference type="EMBL" id="WAC12279.1"/>
    </source>
</evidence>
<dbReference type="SUPFAM" id="SSF50182">
    <property type="entry name" value="Sm-like ribonucleoproteins"/>
    <property type="match status" value="1"/>
</dbReference>
<feature type="transmembrane region" description="Helical" evidence="5">
    <location>
        <begin position="57"/>
        <end position="78"/>
    </location>
</feature>
<dbReference type="Proteomes" id="UP001164653">
    <property type="component" value="Chromosome"/>
</dbReference>
<dbReference type="AlphaFoldDB" id="A0A9E8NDM8"/>
<dbReference type="KEGG" id="dpf:ON006_31710"/>
<evidence type="ECO:0000256" key="5">
    <source>
        <dbReference type="SAM" id="Phobius"/>
    </source>
</evidence>
<gene>
    <name evidence="7" type="ORF">ON006_31710</name>
</gene>
<evidence type="ECO:0000256" key="4">
    <source>
        <dbReference type="ARBA" id="ARBA00023136"/>
    </source>
</evidence>
<dbReference type="GO" id="GO:0008381">
    <property type="term" value="F:mechanosensitive monoatomic ion channel activity"/>
    <property type="evidence" value="ECO:0007669"/>
    <property type="project" value="UniProtKB-ARBA"/>
</dbReference>
<protein>
    <submittedName>
        <fullName evidence="7">Mechanosensitive ion channel</fullName>
    </submittedName>
</protein>
<evidence type="ECO:0000313" key="8">
    <source>
        <dbReference type="Proteomes" id="UP001164653"/>
    </source>
</evidence>
<organism evidence="7 8">
    <name type="scientific">Dyadobacter pollutisoli</name>
    <dbReference type="NCBI Taxonomy" id="2910158"/>
    <lineage>
        <taxon>Bacteria</taxon>
        <taxon>Pseudomonadati</taxon>
        <taxon>Bacteroidota</taxon>
        <taxon>Cytophagia</taxon>
        <taxon>Cytophagales</taxon>
        <taxon>Spirosomataceae</taxon>
        <taxon>Dyadobacter</taxon>
    </lineage>
</organism>
<comment type="subcellular location">
    <subcellularLocation>
        <location evidence="1">Membrane</location>
    </subcellularLocation>
</comment>
<dbReference type="Pfam" id="PF00924">
    <property type="entry name" value="MS_channel_2nd"/>
    <property type="match status" value="1"/>
</dbReference>
<reference evidence="7" key="1">
    <citation type="submission" date="2022-11" db="EMBL/GenBank/DDBJ databases">
        <title>Dyadobacter pollutisoli sp. nov., isolated from plastic dumped soil.</title>
        <authorList>
            <person name="Kim J.M."/>
            <person name="Kim K.R."/>
            <person name="Lee J.K."/>
            <person name="Hao L."/>
            <person name="Jeon C.O."/>
        </authorList>
    </citation>
    <scope>NUCLEOTIDE SEQUENCE</scope>
    <source>
        <strain evidence="7">U1</strain>
    </source>
</reference>
<dbReference type="PANTHER" id="PTHR30566">
    <property type="entry name" value="YNAI-RELATED MECHANOSENSITIVE ION CHANNEL"/>
    <property type="match status" value="1"/>
</dbReference>
<evidence type="ECO:0000259" key="6">
    <source>
        <dbReference type="Pfam" id="PF00924"/>
    </source>
</evidence>
<feature type="transmembrane region" description="Helical" evidence="5">
    <location>
        <begin position="84"/>
        <end position="106"/>
    </location>
</feature>
<evidence type="ECO:0000256" key="1">
    <source>
        <dbReference type="ARBA" id="ARBA00004370"/>
    </source>
</evidence>
<accession>A0A9E8NDM8</accession>
<dbReference type="InterPro" id="IPR023408">
    <property type="entry name" value="MscS_beta-dom_sf"/>
</dbReference>
<evidence type="ECO:0000256" key="2">
    <source>
        <dbReference type="ARBA" id="ARBA00022692"/>
    </source>
</evidence>
<dbReference type="PANTHER" id="PTHR30566:SF25">
    <property type="entry name" value="INNER MEMBRANE PROTEIN"/>
    <property type="match status" value="1"/>
</dbReference>
<feature type="transmembrane region" description="Helical" evidence="5">
    <location>
        <begin position="135"/>
        <end position="156"/>
    </location>
</feature>
<dbReference type="RefSeq" id="WP_244821856.1">
    <property type="nucleotide sequence ID" value="NZ_CP112998.1"/>
</dbReference>
<keyword evidence="2 5" id="KW-0812">Transmembrane</keyword>
<dbReference type="Gene3D" id="2.30.30.60">
    <property type="match status" value="1"/>
</dbReference>
<feature type="transmembrane region" description="Helical" evidence="5">
    <location>
        <begin position="15"/>
        <end position="36"/>
    </location>
</feature>
<dbReference type="Gene3D" id="1.10.287.1260">
    <property type="match status" value="1"/>
</dbReference>
<keyword evidence="8" id="KW-1185">Reference proteome</keyword>
<name>A0A9E8NDM8_9BACT</name>
<dbReference type="InterPro" id="IPR010920">
    <property type="entry name" value="LSM_dom_sf"/>
</dbReference>
<dbReference type="GO" id="GO:0016020">
    <property type="term" value="C:membrane"/>
    <property type="evidence" value="ECO:0007669"/>
    <property type="project" value="UniProtKB-SubCell"/>
</dbReference>
<keyword evidence="4 5" id="KW-0472">Membrane</keyword>
<proteinExistence type="predicted"/>